<gene>
    <name evidence="1" type="ORF">M407DRAFT_17284</name>
</gene>
<accession>A0A0C3QXZ8</accession>
<sequence length="146" mass="17046">MAILDTNPPPAAEENYIRKLPVELLIQIFLSAYLTTDQHIRFQVPFKLLSVTSVWRKIALREPQLWTYTFYRNRWLGRKTASSVKAISFKLVHSKDRPLEIAIDLGSRPVTEMMGELIKMLLQHRNRWVALSLYADYDYGLMGHVL</sequence>
<protein>
    <submittedName>
        <fullName evidence="1">Uncharacterized protein</fullName>
    </submittedName>
</protein>
<dbReference type="EMBL" id="KN822945">
    <property type="protein sequence ID" value="KIO34029.1"/>
    <property type="molecule type" value="Genomic_DNA"/>
</dbReference>
<dbReference type="AlphaFoldDB" id="A0A0C3QXZ8"/>
<keyword evidence="2" id="KW-1185">Reference proteome</keyword>
<proteinExistence type="predicted"/>
<reference evidence="1 2" key="1">
    <citation type="submission" date="2014-04" db="EMBL/GenBank/DDBJ databases">
        <authorList>
            <consortium name="DOE Joint Genome Institute"/>
            <person name="Kuo A."/>
            <person name="Girlanda M."/>
            <person name="Perotto S."/>
            <person name="Kohler A."/>
            <person name="Nagy L.G."/>
            <person name="Floudas D."/>
            <person name="Copeland A."/>
            <person name="Barry K.W."/>
            <person name="Cichocki N."/>
            <person name="Veneault-Fourrey C."/>
            <person name="LaButti K."/>
            <person name="Lindquist E.A."/>
            <person name="Lipzen A."/>
            <person name="Lundell T."/>
            <person name="Morin E."/>
            <person name="Murat C."/>
            <person name="Sun H."/>
            <person name="Tunlid A."/>
            <person name="Henrissat B."/>
            <person name="Grigoriev I.V."/>
            <person name="Hibbett D.S."/>
            <person name="Martin F."/>
            <person name="Nordberg H.P."/>
            <person name="Cantor M.N."/>
            <person name="Hua S.X."/>
        </authorList>
    </citation>
    <scope>NUCLEOTIDE SEQUENCE [LARGE SCALE GENOMIC DNA]</scope>
    <source>
        <strain evidence="1 2">MUT 4182</strain>
    </source>
</reference>
<evidence type="ECO:0000313" key="1">
    <source>
        <dbReference type="EMBL" id="KIO34029.1"/>
    </source>
</evidence>
<name>A0A0C3QXZ8_9AGAM</name>
<dbReference type="HOGENOM" id="CLU_1778829_0_0_1"/>
<dbReference type="OrthoDB" id="2269034at2759"/>
<evidence type="ECO:0000313" key="2">
    <source>
        <dbReference type="Proteomes" id="UP000054248"/>
    </source>
</evidence>
<reference evidence="2" key="2">
    <citation type="submission" date="2015-01" db="EMBL/GenBank/DDBJ databases">
        <title>Evolutionary Origins and Diversification of the Mycorrhizal Mutualists.</title>
        <authorList>
            <consortium name="DOE Joint Genome Institute"/>
            <consortium name="Mycorrhizal Genomics Consortium"/>
            <person name="Kohler A."/>
            <person name="Kuo A."/>
            <person name="Nagy L.G."/>
            <person name="Floudas D."/>
            <person name="Copeland A."/>
            <person name="Barry K.W."/>
            <person name="Cichocki N."/>
            <person name="Veneault-Fourrey C."/>
            <person name="LaButti K."/>
            <person name="Lindquist E.A."/>
            <person name="Lipzen A."/>
            <person name="Lundell T."/>
            <person name="Morin E."/>
            <person name="Murat C."/>
            <person name="Riley R."/>
            <person name="Ohm R."/>
            <person name="Sun H."/>
            <person name="Tunlid A."/>
            <person name="Henrissat B."/>
            <person name="Grigoriev I.V."/>
            <person name="Hibbett D.S."/>
            <person name="Martin F."/>
        </authorList>
    </citation>
    <scope>NUCLEOTIDE SEQUENCE [LARGE SCALE GENOMIC DNA]</scope>
    <source>
        <strain evidence="2">MUT 4182</strain>
    </source>
</reference>
<dbReference type="Proteomes" id="UP000054248">
    <property type="component" value="Unassembled WGS sequence"/>
</dbReference>
<organism evidence="1 2">
    <name type="scientific">Tulasnella calospora MUT 4182</name>
    <dbReference type="NCBI Taxonomy" id="1051891"/>
    <lineage>
        <taxon>Eukaryota</taxon>
        <taxon>Fungi</taxon>
        <taxon>Dikarya</taxon>
        <taxon>Basidiomycota</taxon>
        <taxon>Agaricomycotina</taxon>
        <taxon>Agaricomycetes</taxon>
        <taxon>Cantharellales</taxon>
        <taxon>Tulasnellaceae</taxon>
        <taxon>Tulasnella</taxon>
    </lineage>
</organism>